<comment type="catalytic activity">
    <reaction evidence="1">
        <text>ATP + protein L-histidine = ADP + protein N-phospho-L-histidine.</text>
        <dbReference type="EC" id="2.7.13.3"/>
    </reaction>
</comment>
<evidence type="ECO:0000256" key="2">
    <source>
        <dbReference type="ARBA" id="ARBA00012438"/>
    </source>
</evidence>
<dbReference type="Gene3D" id="1.10.287.130">
    <property type="match status" value="1"/>
</dbReference>
<proteinExistence type="predicted"/>
<evidence type="ECO:0000256" key="4">
    <source>
        <dbReference type="ARBA" id="ARBA00022777"/>
    </source>
</evidence>
<evidence type="ECO:0000256" key="7">
    <source>
        <dbReference type="SAM" id="Phobius"/>
    </source>
</evidence>
<protein>
    <recommendedName>
        <fullName evidence="2">histidine kinase</fullName>
        <ecNumber evidence="2">2.7.13.3</ecNumber>
    </recommendedName>
</protein>
<evidence type="ECO:0000256" key="1">
    <source>
        <dbReference type="ARBA" id="ARBA00000085"/>
    </source>
</evidence>
<evidence type="ECO:0000313" key="9">
    <source>
        <dbReference type="EMBL" id="HFM96867.1"/>
    </source>
</evidence>
<dbReference type="GO" id="GO:0000155">
    <property type="term" value="F:phosphorelay sensor kinase activity"/>
    <property type="evidence" value="ECO:0007669"/>
    <property type="project" value="InterPro"/>
</dbReference>
<dbReference type="CDD" id="cd00082">
    <property type="entry name" value="HisKA"/>
    <property type="match status" value="1"/>
</dbReference>
<accession>A0A7C3KCX2</accession>
<keyword evidence="7" id="KW-1133">Transmembrane helix</keyword>
<dbReference type="PROSITE" id="PS50109">
    <property type="entry name" value="HIS_KIN"/>
    <property type="match status" value="1"/>
</dbReference>
<gene>
    <name evidence="9" type="ORF">ENR64_03705</name>
</gene>
<feature type="region of interest" description="Disordered" evidence="6">
    <location>
        <begin position="31"/>
        <end position="53"/>
    </location>
</feature>
<dbReference type="PANTHER" id="PTHR43711">
    <property type="entry name" value="TWO-COMPONENT HISTIDINE KINASE"/>
    <property type="match status" value="1"/>
</dbReference>
<dbReference type="InterPro" id="IPR036097">
    <property type="entry name" value="HisK_dim/P_sf"/>
</dbReference>
<dbReference type="Gene3D" id="3.30.565.10">
    <property type="entry name" value="Histidine kinase-like ATPase, C-terminal domain"/>
    <property type="match status" value="1"/>
</dbReference>
<dbReference type="InterPro" id="IPR003661">
    <property type="entry name" value="HisK_dim/P_dom"/>
</dbReference>
<feature type="domain" description="Histidine kinase" evidence="8">
    <location>
        <begin position="76"/>
        <end position="272"/>
    </location>
</feature>
<keyword evidence="7" id="KW-0812">Transmembrane</keyword>
<evidence type="ECO:0000256" key="6">
    <source>
        <dbReference type="SAM" id="MobiDB-lite"/>
    </source>
</evidence>
<dbReference type="Pfam" id="PF00512">
    <property type="entry name" value="HisKA"/>
    <property type="match status" value="1"/>
</dbReference>
<dbReference type="EMBL" id="DSRU01000048">
    <property type="protein sequence ID" value="HFM96867.1"/>
    <property type="molecule type" value="Genomic_DNA"/>
</dbReference>
<name>A0A7C3KCX2_9CYAN</name>
<keyword evidence="3" id="KW-0808">Transferase</keyword>
<dbReference type="PANTHER" id="PTHR43711:SF26">
    <property type="entry name" value="SENSOR HISTIDINE KINASE RCSC"/>
    <property type="match status" value="1"/>
</dbReference>
<evidence type="ECO:0000259" key="8">
    <source>
        <dbReference type="PROSITE" id="PS50109"/>
    </source>
</evidence>
<dbReference type="InterPro" id="IPR036890">
    <property type="entry name" value="HATPase_C_sf"/>
</dbReference>
<sequence length="308" mass="34142">MIVSNLLWLIIGIGLGLVGARFLQQKPLRRTFPQSGEKPLPPAPQPEAHANQTQATALAYQMATEMSQFKAGLLARTSHELRSPLNGLIGMHQLILSDLCDSPEEEREFLTQANESALNMVRLLDELIEISRLEHGTSKLKLEAISLAELLTEIQTATHMQAANRRLKLIIQPPEPDIWVQADYLRLRQVLLFLVDSAIAQLTEGGVQLSCQADPGTQQVYIWIDDPRSPDLWQEPAQLSQADAPVAKADLSEGMRLITSQILLHLMGGDLQPTVLPTTQRPTFQQRLQCTLPLASEVQPLTLGQPQL</sequence>
<organism evidence="9">
    <name type="scientific">Oscillatoriales cyanobacterium SpSt-418</name>
    <dbReference type="NCBI Taxonomy" id="2282169"/>
    <lineage>
        <taxon>Bacteria</taxon>
        <taxon>Bacillati</taxon>
        <taxon>Cyanobacteriota</taxon>
        <taxon>Cyanophyceae</taxon>
        <taxon>Oscillatoriophycideae</taxon>
        <taxon>Oscillatoriales</taxon>
    </lineage>
</organism>
<dbReference type="InterPro" id="IPR050736">
    <property type="entry name" value="Sensor_HK_Regulatory"/>
</dbReference>
<dbReference type="AlphaFoldDB" id="A0A7C3KCX2"/>
<keyword evidence="7" id="KW-0472">Membrane</keyword>
<keyword evidence="5" id="KW-0902">Two-component regulatory system</keyword>
<dbReference type="SMART" id="SM00388">
    <property type="entry name" value="HisKA"/>
    <property type="match status" value="1"/>
</dbReference>
<evidence type="ECO:0000256" key="5">
    <source>
        <dbReference type="ARBA" id="ARBA00023012"/>
    </source>
</evidence>
<feature type="transmembrane region" description="Helical" evidence="7">
    <location>
        <begin position="6"/>
        <end position="23"/>
    </location>
</feature>
<dbReference type="SUPFAM" id="SSF47384">
    <property type="entry name" value="Homodimeric domain of signal transducing histidine kinase"/>
    <property type="match status" value="1"/>
</dbReference>
<comment type="caution">
    <text evidence="9">The sequence shown here is derived from an EMBL/GenBank/DDBJ whole genome shotgun (WGS) entry which is preliminary data.</text>
</comment>
<reference evidence="9" key="1">
    <citation type="journal article" date="2020" name="mSystems">
        <title>Genome- and Community-Level Interaction Insights into Carbon Utilization and Element Cycling Functions of Hydrothermarchaeota in Hydrothermal Sediment.</title>
        <authorList>
            <person name="Zhou Z."/>
            <person name="Liu Y."/>
            <person name="Xu W."/>
            <person name="Pan J."/>
            <person name="Luo Z.H."/>
            <person name="Li M."/>
        </authorList>
    </citation>
    <scope>NUCLEOTIDE SEQUENCE [LARGE SCALE GENOMIC DNA]</scope>
    <source>
        <strain evidence="9">SpSt-418</strain>
    </source>
</reference>
<keyword evidence="4 9" id="KW-0418">Kinase</keyword>
<evidence type="ECO:0000256" key="3">
    <source>
        <dbReference type="ARBA" id="ARBA00022679"/>
    </source>
</evidence>
<dbReference type="EC" id="2.7.13.3" evidence="2"/>
<dbReference type="InterPro" id="IPR005467">
    <property type="entry name" value="His_kinase_dom"/>
</dbReference>
<dbReference type="SUPFAM" id="SSF55874">
    <property type="entry name" value="ATPase domain of HSP90 chaperone/DNA topoisomerase II/histidine kinase"/>
    <property type="match status" value="1"/>
</dbReference>